<name>A0A2H1EFS0_9ARCH</name>
<proteinExistence type="predicted"/>
<organism evidence="2 3">
    <name type="scientific">Nitrosotalea sinensis</name>
    <dbReference type="NCBI Taxonomy" id="1499975"/>
    <lineage>
        <taxon>Archaea</taxon>
        <taxon>Nitrososphaerota</taxon>
        <taxon>Nitrososphaeria</taxon>
        <taxon>Nitrosotaleales</taxon>
        <taxon>Nitrosotaleaceae</taxon>
        <taxon>Nitrosotalea</taxon>
    </lineage>
</organism>
<dbReference type="RefSeq" id="WP_101009419.1">
    <property type="nucleotide sequence ID" value="NZ_FRFC01000003.1"/>
</dbReference>
<dbReference type="OrthoDB" id="381356at2157"/>
<accession>A0A2H1EFS0</accession>
<reference evidence="3" key="1">
    <citation type="submission" date="2016-12" db="EMBL/GenBank/DDBJ databases">
        <authorList>
            <person name="Herbold C."/>
        </authorList>
    </citation>
    <scope>NUCLEOTIDE SEQUENCE [LARGE SCALE GENOMIC DNA]</scope>
</reference>
<dbReference type="EMBL" id="FRFC01000003">
    <property type="protein sequence ID" value="SHO44649.1"/>
    <property type="molecule type" value="Genomic_DNA"/>
</dbReference>
<dbReference type="Proteomes" id="UP000232412">
    <property type="component" value="Unassembled WGS sequence"/>
</dbReference>
<evidence type="ECO:0000313" key="2">
    <source>
        <dbReference type="EMBL" id="SHO44649.1"/>
    </source>
</evidence>
<keyword evidence="1" id="KW-1133">Transmembrane helix</keyword>
<sequence>MVDRWLVFVVLQFVSAAIGFAFWYLIDPHHNTIFLLVAGFFFTFGTFGATRWGFDKWRGKNKPRKREKRK</sequence>
<evidence type="ECO:0000256" key="1">
    <source>
        <dbReference type="SAM" id="Phobius"/>
    </source>
</evidence>
<dbReference type="AlphaFoldDB" id="A0A2H1EFS0"/>
<keyword evidence="3" id="KW-1185">Reference proteome</keyword>
<evidence type="ECO:0000313" key="3">
    <source>
        <dbReference type="Proteomes" id="UP000232412"/>
    </source>
</evidence>
<protein>
    <submittedName>
        <fullName evidence="2">Uncharacterized protein</fullName>
    </submittedName>
</protein>
<feature type="transmembrane region" description="Helical" evidence="1">
    <location>
        <begin position="32"/>
        <end position="54"/>
    </location>
</feature>
<keyword evidence="1" id="KW-0472">Membrane</keyword>
<gene>
    <name evidence="2" type="ORF">NSIN_20398</name>
</gene>
<keyword evidence="1" id="KW-0812">Transmembrane</keyword>
<feature type="transmembrane region" description="Helical" evidence="1">
    <location>
        <begin position="5"/>
        <end position="26"/>
    </location>
</feature>